<feature type="domain" description="VOC" evidence="1">
    <location>
        <begin position="9"/>
        <end position="126"/>
    </location>
</feature>
<dbReference type="InterPro" id="IPR029068">
    <property type="entry name" value="Glyas_Bleomycin-R_OHBP_Dase"/>
</dbReference>
<protein>
    <submittedName>
        <fullName evidence="2">Unannotated protein</fullName>
    </submittedName>
</protein>
<accession>A0A6J6HSF7</accession>
<reference evidence="2" key="1">
    <citation type="submission" date="2020-05" db="EMBL/GenBank/DDBJ databases">
        <authorList>
            <person name="Chiriac C."/>
            <person name="Salcher M."/>
            <person name="Ghai R."/>
            <person name="Kavagutti S V."/>
        </authorList>
    </citation>
    <scope>NUCLEOTIDE SEQUENCE</scope>
</reference>
<gene>
    <name evidence="2" type="ORF">UFOPK1835_01460</name>
</gene>
<sequence>MTKALRVSALDHIVLICADVERTLGWYRDLLGLEPLRVDEWKRGDVPFPSVRVNESTIIDLVAGEPVDGRLDHFCLVVEPTDLAAVAASGEFDVIRGPNRRFGARGDGDSLYVRDPDGTVVELRHY</sequence>
<dbReference type="PANTHER" id="PTHR21366">
    <property type="entry name" value="GLYOXALASE FAMILY PROTEIN"/>
    <property type="match status" value="1"/>
</dbReference>
<name>A0A6J6HSF7_9ZZZZ</name>
<dbReference type="InterPro" id="IPR037523">
    <property type="entry name" value="VOC_core"/>
</dbReference>
<proteinExistence type="predicted"/>
<evidence type="ECO:0000313" key="2">
    <source>
        <dbReference type="EMBL" id="CAB4616802.1"/>
    </source>
</evidence>
<dbReference type="SUPFAM" id="SSF54593">
    <property type="entry name" value="Glyoxalase/Bleomycin resistance protein/Dihydroxybiphenyl dioxygenase"/>
    <property type="match status" value="1"/>
</dbReference>
<dbReference type="InterPro" id="IPR004360">
    <property type="entry name" value="Glyas_Fos-R_dOase_dom"/>
</dbReference>
<dbReference type="PANTHER" id="PTHR21366:SF14">
    <property type="entry name" value="GLYOXALASE DOMAIN-CONTAINING PROTEIN 5"/>
    <property type="match status" value="1"/>
</dbReference>
<dbReference type="AlphaFoldDB" id="A0A6J6HSF7"/>
<dbReference type="Pfam" id="PF00903">
    <property type="entry name" value="Glyoxalase"/>
    <property type="match status" value="1"/>
</dbReference>
<dbReference type="PROSITE" id="PS51819">
    <property type="entry name" value="VOC"/>
    <property type="match status" value="1"/>
</dbReference>
<dbReference type="EMBL" id="CAEZUP010000068">
    <property type="protein sequence ID" value="CAB4616802.1"/>
    <property type="molecule type" value="Genomic_DNA"/>
</dbReference>
<dbReference type="Gene3D" id="3.10.180.10">
    <property type="entry name" value="2,3-Dihydroxybiphenyl 1,2-Dioxygenase, domain 1"/>
    <property type="match status" value="1"/>
</dbReference>
<organism evidence="2">
    <name type="scientific">freshwater metagenome</name>
    <dbReference type="NCBI Taxonomy" id="449393"/>
    <lineage>
        <taxon>unclassified sequences</taxon>
        <taxon>metagenomes</taxon>
        <taxon>ecological metagenomes</taxon>
    </lineage>
</organism>
<dbReference type="InterPro" id="IPR050383">
    <property type="entry name" value="GlyoxalaseI/FosfomycinResist"/>
</dbReference>
<evidence type="ECO:0000259" key="1">
    <source>
        <dbReference type="PROSITE" id="PS51819"/>
    </source>
</evidence>